<dbReference type="RefSeq" id="WP_314284040.1">
    <property type="nucleotide sequence ID" value="NZ_JAVVDO010000041.1"/>
</dbReference>
<sequence length="131" mass="15075">MPDGYVTATRRPAPLAEPFATAEEAWFWTSAALTARRDGARNIAGMASTLRPCEPDDVVRVLNRLYYQRRIDLIHARILRIWGERGVPPDPQALGEMSDARIWEEALRRLTWPLQQKGIVVRSRLEMSYDR</sequence>
<proteinExistence type="predicted"/>
<evidence type="ECO:0000313" key="2">
    <source>
        <dbReference type="Proteomes" id="UP001258945"/>
    </source>
</evidence>
<comment type="caution">
    <text evidence="1">The sequence shown here is derived from an EMBL/GenBank/DDBJ whole genome shotgun (WGS) entry which is preliminary data.</text>
</comment>
<name>A0ABU3MJ14_9PROT</name>
<dbReference type="Proteomes" id="UP001258945">
    <property type="component" value="Unassembled WGS sequence"/>
</dbReference>
<organism evidence="1 2">
    <name type="scientific">Roseomonas gilardii</name>
    <dbReference type="NCBI Taxonomy" id="257708"/>
    <lineage>
        <taxon>Bacteria</taxon>
        <taxon>Pseudomonadati</taxon>
        <taxon>Pseudomonadota</taxon>
        <taxon>Alphaproteobacteria</taxon>
        <taxon>Acetobacterales</taxon>
        <taxon>Roseomonadaceae</taxon>
        <taxon>Roseomonas</taxon>
    </lineage>
</organism>
<dbReference type="EMBL" id="JAVVDO010000041">
    <property type="protein sequence ID" value="MDT8333008.1"/>
    <property type="molecule type" value="Genomic_DNA"/>
</dbReference>
<keyword evidence="2" id="KW-1185">Reference proteome</keyword>
<reference evidence="1 2" key="1">
    <citation type="journal article" date="2019" name="Microb. Pathog.">
        <title>Comparison of VITEK 2, MALDI-TOF MS, 16S rRNA gene sequencing, and whole-genome sequencing for identification of Roseomonas mucosa.</title>
        <authorList>
            <person name="Rudolph W.W."/>
            <person name="Gunzer F."/>
            <person name="Trauth M."/>
            <person name="Bunk B."/>
            <person name="Bigge R."/>
            <person name="Schrottner P."/>
        </authorList>
    </citation>
    <scope>NUCLEOTIDE SEQUENCE [LARGE SCALE GENOMIC DNA]</scope>
    <source>
        <strain evidence="1 2">DSM 103800</strain>
    </source>
</reference>
<gene>
    <name evidence="1" type="ORF">RQ831_18300</name>
</gene>
<accession>A0ABU3MJ14</accession>
<evidence type="ECO:0000313" key="1">
    <source>
        <dbReference type="EMBL" id="MDT8333008.1"/>
    </source>
</evidence>
<protein>
    <submittedName>
        <fullName evidence="1">Uncharacterized protein</fullName>
    </submittedName>
</protein>